<evidence type="ECO:0000256" key="7">
    <source>
        <dbReference type="ARBA" id="ARBA00023157"/>
    </source>
</evidence>
<evidence type="ECO:0000256" key="2">
    <source>
        <dbReference type="ARBA" id="ARBA00022670"/>
    </source>
</evidence>
<dbReference type="GO" id="GO:0005576">
    <property type="term" value="C:extracellular region"/>
    <property type="evidence" value="ECO:0007669"/>
    <property type="project" value="InterPro"/>
</dbReference>
<proteinExistence type="inferred from homology"/>
<comment type="similarity">
    <text evidence="1">Belongs to the peptidase S1 family.</text>
</comment>
<feature type="chain" id="PRO_5022019587" evidence="9">
    <location>
        <begin position="29"/>
        <end position="508"/>
    </location>
</feature>
<feature type="compositionally biased region" description="Polar residues" evidence="8">
    <location>
        <begin position="412"/>
        <end position="422"/>
    </location>
</feature>
<feature type="domain" description="Peptidase S1A alpha-lytic prodomain" evidence="10">
    <location>
        <begin position="130"/>
        <end position="188"/>
    </location>
</feature>
<dbReference type="RefSeq" id="WP_141996667.1">
    <property type="nucleotide sequence ID" value="NZ_VFML01000001.1"/>
</dbReference>
<sequence length="508" mass="52380">MQRRLLRFASVAAPAAALVAAMTLPASASVSAAPATVDADAAADAVSEAAPGMFAALQRDLDLTAEQAKTRLAAEHRAATADKRLRKQLGSGFTGSWMNDAGTKLVVAITDPAEAAMVRAAGAEPAVVEHSGAELAAVQATLDANAAAAPDSLPSWYVDVTTNRVVVLAHEHAVGAAHAFVAASGADASAVRVEVTSEQPRPLYDVVGGDAYYTGSSRCSVGFSVEGGFVTAGHCGNRGTSTSGHNRVSQGSFQGSSFPGNDYAWVQVNSNWTPTPTVNGYSSGNDVVVKGSDEAPVNSSVCRSGSTTGWHCGRITARNASVSYPQGTVNGLIRTTVCAEPGDSGGSLVTADRNNAHAQGVTSGGSGNCSSGGTTYFQPVPEILSVYGLTLVTDDDGGPPDPPGDRCDDYESTYTGSLSSNGREYQPDGRWYYSNGSGTHEGCLDAPDGTDFDLYLQRWNGSSWSTVEESTSPGPDEQTSYNGSAGYYRYQVHAYSGSGSYTLGTNTP</sequence>
<comment type="caution">
    <text evidence="11">The sequence shown here is derived from an EMBL/GenBank/DDBJ whole genome shotgun (WGS) entry which is preliminary data.</text>
</comment>
<name>A0A542DFK7_AMYCI</name>
<keyword evidence="5" id="KW-0720">Serine protease</keyword>
<dbReference type="SUPFAM" id="SSF50494">
    <property type="entry name" value="Trypsin-like serine proteases"/>
    <property type="match status" value="1"/>
</dbReference>
<dbReference type="Gene3D" id="3.30.300.50">
    <property type="match status" value="2"/>
</dbReference>
<feature type="region of interest" description="Disordered" evidence="8">
    <location>
        <begin position="393"/>
        <end position="422"/>
    </location>
</feature>
<keyword evidence="3 9" id="KW-0732">Signal</keyword>
<evidence type="ECO:0000313" key="11">
    <source>
        <dbReference type="EMBL" id="TQJ01863.1"/>
    </source>
</evidence>
<dbReference type="GO" id="GO:0004252">
    <property type="term" value="F:serine-type endopeptidase activity"/>
    <property type="evidence" value="ECO:0007669"/>
    <property type="project" value="InterPro"/>
</dbReference>
<dbReference type="Pfam" id="PF02983">
    <property type="entry name" value="Pro_Al_protease"/>
    <property type="match status" value="1"/>
</dbReference>
<evidence type="ECO:0000256" key="1">
    <source>
        <dbReference type="ARBA" id="ARBA00007664"/>
    </source>
</evidence>
<dbReference type="SUPFAM" id="SSF54806">
    <property type="entry name" value="Alpha-lytic protease prodomain"/>
    <property type="match status" value="1"/>
</dbReference>
<dbReference type="InterPro" id="IPR043504">
    <property type="entry name" value="Peptidase_S1_PA_chymotrypsin"/>
</dbReference>
<evidence type="ECO:0000256" key="3">
    <source>
        <dbReference type="ARBA" id="ARBA00022729"/>
    </source>
</evidence>
<feature type="signal peptide" evidence="9">
    <location>
        <begin position="1"/>
        <end position="28"/>
    </location>
</feature>
<dbReference type="InterPro" id="IPR001316">
    <property type="entry name" value="Pept_S1A_streptogrisin"/>
</dbReference>
<keyword evidence="4" id="KW-0378">Hydrolase</keyword>
<reference evidence="11 12" key="1">
    <citation type="submission" date="2019-06" db="EMBL/GenBank/DDBJ databases">
        <title>Sequencing the genomes of 1000 actinobacteria strains.</title>
        <authorList>
            <person name="Klenk H.-P."/>
        </authorList>
    </citation>
    <scope>NUCLEOTIDE SEQUENCE [LARGE SCALE GENOMIC DNA]</scope>
    <source>
        <strain evidence="11 12">DSM 45679</strain>
    </source>
</reference>
<evidence type="ECO:0000259" key="10">
    <source>
        <dbReference type="Pfam" id="PF02983"/>
    </source>
</evidence>
<dbReference type="InterPro" id="IPR037295">
    <property type="entry name" value="Alpha-lytic_protease_prodomain"/>
</dbReference>
<accession>A0A542DFK7</accession>
<gene>
    <name evidence="11" type="ORF">FB471_1579</name>
</gene>
<evidence type="ECO:0000256" key="4">
    <source>
        <dbReference type="ARBA" id="ARBA00022801"/>
    </source>
</evidence>
<protein>
    <submittedName>
        <fullName evidence="11">Streptogrisin C</fullName>
    </submittedName>
</protein>
<dbReference type="InterPro" id="IPR035070">
    <property type="entry name" value="Streptogrisin_prodomain"/>
</dbReference>
<dbReference type="GO" id="GO:0006508">
    <property type="term" value="P:proteolysis"/>
    <property type="evidence" value="ECO:0007669"/>
    <property type="project" value="UniProtKB-KW"/>
</dbReference>
<keyword evidence="6" id="KW-0865">Zymogen</keyword>
<evidence type="ECO:0000256" key="9">
    <source>
        <dbReference type="SAM" id="SignalP"/>
    </source>
</evidence>
<keyword evidence="7" id="KW-1015">Disulfide bond</keyword>
<dbReference type="InterPro" id="IPR009003">
    <property type="entry name" value="Peptidase_S1_PA"/>
</dbReference>
<dbReference type="Proteomes" id="UP000320876">
    <property type="component" value="Unassembled WGS sequence"/>
</dbReference>
<evidence type="ECO:0000256" key="8">
    <source>
        <dbReference type="SAM" id="MobiDB-lite"/>
    </source>
</evidence>
<dbReference type="InterPro" id="IPR004236">
    <property type="entry name" value="Pept_S1_alpha_lytic"/>
</dbReference>
<dbReference type="Gene3D" id="2.40.10.10">
    <property type="entry name" value="Trypsin-like serine proteases"/>
    <property type="match status" value="2"/>
</dbReference>
<keyword evidence="2" id="KW-0645">Protease</keyword>
<dbReference type="PRINTS" id="PR00861">
    <property type="entry name" value="ALYTICPTASE"/>
</dbReference>
<evidence type="ECO:0000313" key="12">
    <source>
        <dbReference type="Proteomes" id="UP000320876"/>
    </source>
</evidence>
<dbReference type="OrthoDB" id="8781117at2"/>
<dbReference type="CDD" id="cd21112">
    <property type="entry name" value="alphaLP-like"/>
    <property type="match status" value="1"/>
</dbReference>
<keyword evidence="12" id="KW-1185">Reference proteome</keyword>
<dbReference type="EMBL" id="VFML01000001">
    <property type="protein sequence ID" value="TQJ01863.1"/>
    <property type="molecule type" value="Genomic_DNA"/>
</dbReference>
<dbReference type="AlphaFoldDB" id="A0A542DFK7"/>
<dbReference type="Gene3D" id="2.60.120.380">
    <property type="match status" value="1"/>
</dbReference>
<organism evidence="11 12">
    <name type="scientific">Amycolatopsis cihanbeyliensis</name>
    <dbReference type="NCBI Taxonomy" id="1128664"/>
    <lineage>
        <taxon>Bacteria</taxon>
        <taxon>Bacillati</taxon>
        <taxon>Actinomycetota</taxon>
        <taxon>Actinomycetes</taxon>
        <taxon>Pseudonocardiales</taxon>
        <taxon>Pseudonocardiaceae</taxon>
        <taxon>Amycolatopsis</taxon>
    </lineage>
</organism>
<evidence type="ECO:0000256" key="5">
    <source>
        <dbReference type="ARBA" id="ARBA00022825"/>
    </source>
</evidence>
<evidence type="ECO:0000256" key="6">
    <source>
        <dbReference type="ARBA" id="ARBA00023145"/>
    </source>
</evidence>